<dbReference type="EMBL" id="JBBMFD010000020">
    <property type="protein sequence ID" value="MEQ2441253.1"/>
    <property type="molecule type" value="Genomic_DNA"/>
</dbReference>
<evidence type="ECO:0000256" key="1">
    <source>
        <dbReference type="ARBA" id="ARBA00023004"/>
    </source>
</evidence>
<dbReference type="PANTHER" id="PTHR42954">
    <property type="entry name" value="FE(2+) TRANSPORT PROTEIN A"/>
    <property type="match status" value="1"/>
</dbReference>
<accession>A0ABV1E5F5</accession>
<dbReference type="Pfam" id="PF04023">
    <property type="entry name" value="FeoA"/>
    <property type="match status" value="1"/>
</dbReference>
<dbReference type="SUPFAM" id="SSF50037">
    <property type="entry name" value="C-terminal domain of transcriptional repressors"/>
    <property type="match status" value="1"/>
</dbReference>
<dbReference type="Gene3D" id="2.30.30.90">
    <property type="match status" value="1"/>
</dbReference>
<proteinExistence type="predicted"/>
<dbReference type="InterPro" id="IPR007167">
    <property type="entry name" value="Fe-transptr_FeoA-like"/>
</dbReference>
<protein>
    <submittedName>
        <fullName evidence="3">Ferrous iron transport protein A</fullName>
    </submittedName>
</protein>
<organism evidence="3 4">
    <name type="scientific">Solibaculum intestinale</name>
    <dbReference type="NCBI Taxonomy" id="3133165"/>
    <lineage>
        <taxon>Bacteria</taxon>
        <taxon>Bacillati</taxon>
        <taxon>Bacillota</taxon>
        <taxon>Clostridia</taxon>
        <taxon>Eubacteriales</taxon>
        <taxon>Oscillospiraceae</taxon>
        <taxon>Solibaculum</taxon>
    </lineage>
</organism>
<sequence>MTLDQVKPGYGGIITAVGGEGALRHRLLDMGLTPKTQVMVRKVAPMGDPIELYLRSYVLTIRREDAAKIQLKEVSPV</sequence>
<dbReference type="InterPro" id="IPR052713">
    <property type="entry name" value="FeoA"/>
</dbReference>
<gene>
    <name evidence="3" type="ORF">WMO26_10490</name>
</gene>
<feature type="domain" description="Ferrous iron transporter FeoA-like" evidence="2">
    <location>
        <begin position="1"/>
        <end position="73"/>
    </location>
</feature>
<dbReference type="Proteomes" id="UP001489509">
    <property type="component" value="Unassembled WGS sequence"/>
</dbReference>
<evidence type="ECO:0000313" key="4">
    <source>
        <dbReference type="Proteomes" id="UP001489509"/>
    </source>
</evidence>
<dbReference type="SMART" id="SM00899">
    <property type="entry name" value="FeoA"/>
    <property type="match status" value="1"/>
</dbReference>
<reference evidence="3 4" key="1">
    <citation type="submission" date="2024-03" db="EMBL/GenBank/DDBJ databases">
        <title>Human intestinal bacterial collection.</title>
        <authorList>
            <person name="Pauvert C."/>
            <person name="Hitch T.C.A."/>
            <person name="Clavel T."/>
        </authorList>
    </citation>
    <scope>NUCLEOTIDE SEQUENCE [LARGE SCALE GENOMIC DNA]</scope>
    <source>
        <strain evidence="3 4">CLA-JM-H44</strain>
    </source>
</reference>
<evidence type="ECO:0000313" key="3">
    <source>
        <dbReference type="EMBL" id="MEQ2441253.1"/>
    </source>
</evidence>
<keyword evidence="4" id="KW-1185">Reference proteome</keyword>
<keyword evidence="1" id="KW-0408">Iron</keyword>
<dbReference type="InterPro" id="IPR008988">
    <property type="entry name" value="Transcriptional_repressor_C"/>
</dbReference>
<dbReference type="RefSeq" id="WP_349220229.1">
    <property type="nucleotide sequence ID" value="NZ_JBBMFD010000020.1"/>
</dbReference>
<dbReference type="PANTHER" id="PTHR42954:SF2">
    <property type="entry name" value="FE(2+) TRANSPORT PROTEIN A"/>
    <property type="match status" value="1"/>
</dbReference>
<evidence type="ECO:0000259" key="2">
    <source>
        <dbReference type="SMART" id="SM00899"/>
    </source>
</evidence>
<dbReference type="InterPro" id="IPR038157">
    <property type="entry name" value="FeoA_core_dom"/>
</dbReference>
<comment type="caution">
    <text evidence="3">The sequence shown here is derived from an EMBL/GenBank/DDBJ whole genome shotgun (WGS) entry which is preliminary data.</text>
</comment>
<name>A0ABV1E5F5_9FIRM</name>